<dbReference type="RefSeq" id="WP_194965401.1">
    <property type="nucleotide sequence ID" value="NZ_CP170642.1"/>
</dbReference>
<keyword evidence="3" id="KW-1185">Reference proteome</keyword>
<feature type="chain" id="PRO_5020729546" evidence="1">
    <location>
        <begin position="22"/>
        <end position="175"/>
    </location>
</feature>
<proteinExistence type="predicted"/>
<protein>
    <submittedName>
        <fullName evidence="2">Uncharacterized protein</fullName>
    </submittedName>
</protein>
<dbReference type="AlphaFoldDB" id="A0A4R1KYY1"/>
<keyword evidence="1" id="KW-0732">Signal</keyword>
<evidence type="ECO:0000313" key="3">
    <source>
        <dbReference type="Proteomes" id="UP000295496"/>
    </source>
</evidence>
<gene>
    <name evidence="2" type="ORF">EV692_1015</name>
</gene>
<feature type="signal peptide" evidence="1">
    <location>
        <begin position="1"/>
        <end position="21"/>
    </location>
</feature>
<name>A0A4R1KYY1_9PAST</name>
<sequence>MMKINQLYGCLLMTISISATAVENTIVSNSDIVGEWSCRILYRDLDIESLDTLDFHADGSTVGLGMLSVQNIFTYESHHTGRWSLKNNILSENSTNYRFGRIHSKQTEKRLSDEPQLKALEQQFFQQLTKDMNNGDSTDFEILDLKENRMLINHVWKNQQRHPGLCVKKVEVNPN</sequence>
<evidence type="ECO:0000313" key="2">
    <source>
        <dbReference type="EMBL" id="TCK69810.1"/>
    </source>
</evidence>
<organism evidence="2 3">
    <name type="scientific">Lonepinella koalarum</name>
    <dbReference type="NCBI Taxonomy" id="53417"/>
    <lineage>
        <taxon>Bacteria</taxon>
        <taxon>Pseudomonadati</taxon>
        <taxon>Pseudomonadota</taxon>
        <taxon>Gammaproteobacteria</taxon>
        <taxon>Pasteurellales</taxon>
        <taxon>Pasteurellaceae</taxon>
        <taxon>Lonepinella</taxon>
    </lineage>
</organism>
<comment type="caution">
    <text evidence="2">The sequence shown here is derived from an EMBL/GenBank/DDBJ whole genome shotgun (WGS) entry which is preliminary data.</text>
</comment>
<accession>A0A4R1KYY1</accession>
<evidence type="ECO:0000256" key="1">
    <source>
        <dbReference type="SAM" id="SignalP"/>
    </source>
</evidence>
<reference evidence="2 3" key="1">
    <citation type="submission" date="2019-03" db="EMBL/GenBank/DDBJ databases">
        <title>Genomic Encyclopedia of Type Strains, Phase IV (KMG-IV): sequencing the most valuable type-strain genomes for metagenomic binning, comparative biology and taxonomic classification.</title>
        <authorList>
            <person name="Goeker M."/>
        </authorList>
    </citation>
    <scope>NUCLEOTIDE SEQUENCE [LARGE SCALE GENOMIC DNA]</scope>
    <source>
        <strain evidence="2 3">DSM 10053</strain>
    </source>
</reference>
<dbReference type="Proteomes" id="UP000295496">
    <property type="component" value="Unassembled WGS sequence"/>
</dbReference>
<dbReference type="EMBL" id="SMGJ01000003">
    <property type="protein sequence ID" value="TCK69810.1"/>
    <property type="molecule type" value="Genomic_DNA"/>
</dbReference>